<evidence type="ECO:0000313" key="4">
    <source>
        <dbReference type="EMBL" id="RDJ03005.1"/>
    </source>
</evidence>
<dbReference type="SUPFAM" id="SSF55729">
    <property type="entry name" value="Acyl-CoA N-acyltransferases (Nat)"/>
    <property type="match status" value="1"/>
</dbReference>
<dbReference type="CDD" id="cd04301">
    <property type="entry name" value="NAT_SF"/>
    <property type="match status" value="1"/>
</dbReference>
<protein>
    <submittedName>
        <fullName evidence="4">N-acetyltransferase</fullName>
    </submittedName>
</protein>
<feature type="domain" description="N-acetyltransferase" evidence="3">
    <location>
        <begin position="12"/>
        <end position="175"/>
    </location>
</feature>
<dbReference type="InterPro" id="IPR000182">
    <property type="entry name" value="GNAT_dom"/>
</dbReference>
<comment type="caution">
    <text evidence="4">The sequence shown here is derived from an EMBL/GenBank/DDBJ whole genome shotgun (WGS) entry which is preliminary data.</text>
</comment>
<dbReference type="InterPro" id="IPR050832">
    <property type="entry name" value="Bact_Acetyltransf"/>
</dbReference>
<dbReference type="InterPro" id="IPR016181">
    <property type="entry name" value="Acyl_CoA_acyltransferase"/>
</dbReference>
<dbReference type="PANTHER" id="PTHR43877">
    <property type="entry name" value="AMINOALKYLPHOSPHONATE N-ACETYLTRANSFERASE-RELATED-RELATED"/>
    <property type="match status" value="1"/>
</dbReference>
<name>A0A370KGQ0_9HYPH</name>
<dbReference type="AlphaFoldDB" id="A0A370KGQ0"/>
<organism evidence="4 5">
    <name type="scientific">Rhizobium grahamii</name>
    <dbReference type="NCBI Taxonomy" id="1120045"/>
    <lineage>
        <taxon>Bacteria</taxon>
        <taxon>Pseudomonadati</taxon>
        <taxon>Pseudomonadota</taxon>
        <taxon>Alphaproteobacteria</taxon>
        <taxon>Hyphomicrobiales</taxon>
        <taxon>Rhizobiaceae</taxon>
        <taxon>Rhizobium/Agrobacterium group</taxon>
        <taxon>Rhizobium</taxon>
    </lineage>
</organism>
<dbReference type="Pfam" id="PF00583">
    <property type="entry name" value="Acetyltransf_1"/>
    <property type="match status" value="1"/>
</dbReference>
<gene>
    <name evidence="4" type="ORF">B5K06_31465</name>
</gene>
<dbReference type="PROSITE" id="PS51186">
    <property type="entry name" value="GNAT"/>
    <property type="match status" value="1"/>
</dbReference>
<accession>A0A370KGQ0</accession>
<keyword evidence="2" id="KW-0012">Acyltransferase</keyword>
<dbReference type="GO" id="GO:0016747">
    <property type="term" value="F:acyltransferase activity, transferring groups other than amino-acyl groups"/>
    <property type="evidence" value="ECO:0007669"/>
    <property type="project" value="InterPro"/>
</dbReference>
<evidence type="ECO:0000256" key="1">
    <source>
        <dbReference type="ARBA" id="ARBA00022679"/>
    </source>
</evidence>
<keyword evidence="1 4" id="KW-0808">Transferase</keyword>
<evidence type="ECO:0000256" key="2">
    <source>
        <dbReference type="ARBA" id="ARBA00023315"/>
    </source>
</evidence>
<sequence>MDGSMNKQNSPVEIRPATAEDTDILGVYGAELIALHHAWDAARFISTGPRTTELYSRYLKDQLGKPDALVLVAIQAGAACGYTFAVLEGHNYMALRGPAGVIHDIFVDANRRRQGVGRTLLDATVSELKHRGATQVVLSTAYRNEAGRRLFAAAGFRPTMVEMTLQLSEDQENLNSIG</sequence>
<dbReference type="Proteomes" id="UP000254939">
    <property type="component" value="Unassembled WGS sequence"/>
</dbReference>
<proteinExistence type="predicted"/>
<reference evidence="4 5" key="1">
    <citation type="submission" date="2017-03" db="EMBL/GenBank/DDBJ databases">
        <title>Genome analysis of Rhizobial strains effectives or ineffectives for nitrogen fixation isolated from bean seeds.</title>
        <authorList>
            <person name="Peralta H."/>
            <person name="Aguilar-Vera A."/>
            <person name="Mora Y."/>
            <person name="Vargas-Lagunas C."/>
            <person name="Girard L."/>
            <person name="Mora J."/>
        </authorList>
    </citation>
    <scope>NUCLEOTIDE SEQUENCE [LARGE SCALE GENOMIC DNA]</scope>
    <source>
        <strain evidence="4 5">CCGM3</strain>
    </source>
</reference>
<evidence type="ECO:0000313" key="5">
    <source>
        <dbReference type="Proteomes" id="UP000254939"/>
    </source>
</evidence>
<evidence type="ECO:0000259" key="3">
    <source>
        <dbReference type="PROSITE" id="PS51186"/>
    </source>
</evidence>
<dbReference type="Gene3D" id="3.40.630.30">
    <property type="match status" value="1"/>
</dbReference>
<dbReference type="EMBL" id="NAAC01000045">
    <property type="protein sequence ID" value="RDJ03005.1"/>
    <property type="molecule type" value="Genomic_DNA"/>
</dbReference>